<keyword evidence="3" id="KW-1185">Reference proteome</keyword>
<dbReference type="EMBL" id="JAUSTU010000036">
    <property type="protein sequence ID" value="MDQ0157733.1"/>
    <property type="molecule type" value="Genomic_DNA"/>
</dbReference>
<evidence type="ECO:0000256" key="1">
    <source>
        <dbReference type="SAM" id="Phobius"/>
    </source>
</evidence>
<keyword evidence="1" id="KW-1133">Transmembrane helix</keyword>
<comment type="caution">
    <text evidence="2">The sequence shown here is derived from an EMBL/GenBank/DDBJ whole genome shotgun (WGS) entry which is preliminary data.</text>
</comment>
<dbReference type="Proteomes" id="UP001231362">
    <property type="component" value="Unassembled WGS sequence"/>
</dbReference>
<accession>A0ABT9V9U1</accession>
<feature type="transmembrane region" description="Helical" evidence="1">
    <location>
        <begin position="6"/>
        <end position="26"/>
    </location>
</feature>
<name>A0ABT9V9U1_9BACL</name>
<keyword evidence="1" id="KW-0472">Membrane</keyword>
<organism evidence="2 3">
    <name type="scientific">Anoxybacillus andreesenii</name>
    <dbReference type="NCBI Taxonomy" id="1325932"/>
    <lineage>
        <taxon>Bacteria</taxon>
        <taxon>Bacillati</taxon>
        <taxon>Bacillota</taxon>
        <taxon>Bacilli</taxon>
        <taxon>Bacillales</taxon>
        <taxon>Anoxybacillaceae</taxon>
        <taxon>Anoxybacillus</taxon>
    </lineage>
</organism>
<gene>
    <name evidence="2" type="ORF">J2S07_004081</name>
</gene>
<keyword evidence="1" id="KW-0812">Transmembrane</keyword>
<proteinExistence type="predicted"/>
<dbReference type="RefSeq" id="WP_370872907.1">
    <property type="nucleotide sequence ID" value="NZ_JAUSTU010000036.1"/>
</dbReference>
<sequence length="35" mass="4183">MDEFLIFVAPFLVIITGILLSFWWVLKDEIVKKEE</sequence>
<evidence type="ECO:0000313" key="2">
    <source>
        <dbReference type="EMBL" id="MDQ0157733.1"/>
    </source>
</evidence>
<dbReference type="InterPro" id="IPR054381">
    <property type="entry name" value="CydS"/>
</dbReference>
<reference evidence="2 3" key="1">
    <citation type="submission" date="2023-07" db="EMBL/GenBank/DDBJ databases">
        <title>Genomic Encyclopedia of Type Strains, Phase IV (KMG-IV): sequencing the most valuable type-strain genomes for metagenomic binning, comparative biology and taxonomic classification.</title>
        <authorList>
            <person name="Goeker M."/>
        </authorList>
    </citation>
    <scope>NUCLEOTIDE SEQUENCE [LARGE SCALE GENOMIC DNA]</scope>
    <source>
        <strain evidence="2 3">DSM 23948</strain>
    </source>
</reference>
<protein>
    <submittedName>
        <fullName evidence="2">Uncharacterized protein</fullName>
    </submittedName>
</protein>
<dbReference type="Pfam" id="PF22282">
    <property type="entry name" value="CydS"/>
    <property type="match status" value="1"/>
</dbReference>
<evidence type="ECO:0000313" key="3">
    <source>
        <dbReference type="Proteomes" id="UP001231362"/>
    </source>
</evidence>